<dbReference type="NCBIfam" id="TIGR01410">
    <property type="entry name" value="tatB"/>
    <property type="match status" value="1"/>
</dbReference>
<accession>C8XJ72</accession>
<dbReference type="Proteomes" id="UP000002218">
    <property type="component" value="Chromosome"/>
</dbReference>
<dbReference type="PRINTS" id="PR01506">
    <property type="entry name" value="TATBPROTEIN"/>
</dbReference>
<dbReference type="AlphaFoldDB" id="C8XJ72"/>
<evidence type="ECO:0000256" key="8">
    <source>
        <dbReference type="ARBA" id="ARBA00023136"/>
    </source>
</evidence>
<keyword evidence="2 9" id="KW-0813">Transport</keyword>
<dbReference type="GO" id="GO:0008320">
    <property type="term" value="F:protein transmembrane transporter activity"/>
    <property type="evidence" value="ECO:0007669"/>
    <property type="project" value="UniProtKB-UniRule"/>
</dbReference>
<dbReference type="InterPro" id="IPR003369">
    <property type="entry name" value="TatA/B/E"/>
</dbReference>
<dbReference type="OrthoDB" id="3267321at2"/>
<dbReference type="HOGENOM" id="CLU_1198744_0_0_11"/>
<evidence type="ECO:0000256" key="1">
    <source>
        <dbReference type="ARBA" id="ARBA00004167"/>
    </source>
</evidence>
<feature type="transmembrane region" description="Helical" evidence="11">
    <location>
        <begin position="6"/>
        <end position="32"/>
    </location>
</feature>
<evidence type="ECO:0000256" key="6">
    <source>
        <dbReference type="ARBA" id="ARBA00022989"/>
    </source>
</evidence>
<dbReference type="InParanoid" id="C8XJ72"/>
<comment type="similarity">
    <text evidence="9">Belongs to the TatB family.</text>
</comment>
<sequence>MFGLSWGQIAIIVLVGVFVLGPERIPTAVRWVTESLRKMRTMAAGAQAQLNREIGPELDELRRQIADLQSLKELQELRDLRDLHPKRLIGNTILGEEFAGGRGGLSGFLGLGGMPTGAGATAAEATGGAPVNAPTSAPTPAPVSTVKPVSAVPPSAAPRPAATPTPAAVAPPAMASAAMPPPSAAAAARPAAVPAPAARRLPAAKVVGAPRPVAAPTTPAPTPTGFDVDAT</sequence>
<feature type="region of interest" description="Disordered" evidence="10">
    <location>
        <begin position="209"/>
        <end position="231"/>
    </location>
</feature>
<organism evidence="12 13">
    <name type="scientific">Nakamurella multipartita (strain ATCC 700099 / DSM 44233 / CIP 104796 / JCM 9543 / NBRC 105858 / Y-104)</name>
    <name type="common">Microsphaera multipartita</name>
    <dbReference type="NCBI Taxonomy" id="479431"/>
    <lineage>
        <taxon>Bacteria</taxon>
        <taxon>Bacillati</taxon>
        <taxon>Actinomycetota</taxon>
        <taxon>Actinomycetes</taxon>
        <taxon>Nakamurellales</taxon>
        <taxon>Nakamurellaceae</taxon>
        <taxon>Nakamurella</taxon>
    </lineage>
</organism>
<keyword evidence="4 9" id="KW-0812">Transmembrane</keyword>
<dbReference type="InterPro" id="IPR018448">
    <property type="entry name" value="TatB"/>
</dbReference>
<gene>
    <name evidence="9" type="primary">tatB</name>
    <name evidence="12" type="ordered locus">Namu_2159</name>
</gene>
<proteinExistence type="inferred from homology"/>
<keyword evidence="13" id="KW-1185">Reference proteome</keyword>
<dbReference type="eggNOG" id="COG1826">
    <property type="taxonomic scope" value="Bacteria"/>
</dbReference>
<evidence type="ECO:0000256" key="3">
    <source>
        <dbReference type="ARBA" id="ARBA00022475"/>
    </source>
</evidence>
<keyword evidence="6 9" id="KW-1133">Transmembrane helix</keyword>
<reference evidence="13" key="1">
    <citation type="submission" date="2009-09" db="EMBL/GenBank/DDBJ databases">
        <title>The complete genome of Nakamurella multipartita DSM 44233.</title>
        <authorList>
            <consortium name="US DOE Joint Genome Institute (JGI-PGF)"/>
            <person name="Lucas S."/>
            <person name="Copeland A."/>
            <person name="Lapidus A."/>
            <person name="Glavina del Rio T."/>
            <person name="Dalin E."/>
            <person name="Tice H."/>
            <person name="Bruce D."/>
            <person name="Goodwin L."/>
            <person name="Pitluck S."/>
            <person name="Kyrpides N."/>
            <person name="Mavromatis K."/>
            <person name="Ivanova N."/>
            <person name="Ovchinnikova G."/>
            <person name="Sims D."/>
            <person name="Meincke L."/>
            <person name="Brettin T."/>
            <person name="Detter J.C."/>
            <person name="Han C."/>
            <person name="Larimer F."/>
            <person name="Land M."/>
            <person name="Hauser L."/>
            <person name="Markowitz V."/>
            <person name="Cheng J.-F."/>
            <person name="Hugenholtz P."/>
            <person name="Woyke T."/>
            <person name="Wu D."/>
            <person name="Klenk H.-P."/>
            <person name="Eisen J.A."/>
        </authorList>
    </citation>
    <scope>NUCLEOTIDE SEQUENCE [LARGE SCALE GENOMIC DNA]</scope>
    <source>
        <strain evidence="13">ATCC 700099 / DSM 44233 / CIP 104796 / JCM 9543 / NBRC 105858 / Y-104</strain>
    </source>
</reference>
<dbReference type="Gene3D" id="1.20.5.3310">
    <property type="match status" value="1"/>
</dbReference>
<keyword evidence="5 9" id="KW-0653">Protein transport</keyword>
<dbReference type="KEGG" id="nml:Namu_2159"/>
<evidence type="ECO:0000256" key="7">
    <source>
        <dbReference type="ARBA" id="ARBA00023010"/>
    </source>
</evidence>
<comment type="subcellular location">
    <subcellularLocation>
        <location evidence="9">Cell membrane</location>
        <topology evidence="9">Single-pass membrane protein</topology>
    </subcellularLocation>
    <subcellularLocation>
        <location evidence="1">Membrane</location>
        <topology evidence="1">Single-pass membrane protein</topology>
    </subcellularLocation>
</comment>
<protein>
    <recommendedName>
        <fullName evidence="9">Sec-independent protein translocase protein TatB</fullName>
    </recommendedName>
</protein>
<evidence type="ECO:0000256" key="2">
    <source>
        <dbReference type="ARBA" id="ARBA00022448"/>
    </source>
</evidence>
<dbReference type="HAMAP" id="MF_00237">
    <property type="entry name" value="TatB"/>
    <property type="match status" value="1"/>
</dbReference>
<evidence type="ECO:0000313" key="13">
    <source>
        <dbReference type="Proteomes" id="UP000002218"/>
    </source>
</evidence>
<dbReference type="GO" id="GO:0043953">
    <property type="term" value="P:protein transport by the Tat complex"/>
    <property type="evidence" value="ECO:0007669"/>
    <property type="project" value="UniProtKB-UniRule"/>
</dbReference>
<reference evidence="12 13" key="2">
    <citation type="journal article" date="2010" name="Stand. Genomic Sci.">
        <title>Complete genome sequence of Nakamurella multipartita type strain (Y-104).</title>
        <authorList>
            <person name="Tice H."/>
            <person name="Mayilraj S."/>
            <person name="Sims D."/>
            <person name="Lapidus A."/>
            <person name="Nolan M."/>
            <person name="Lucas S."/>
            <person name="Glavina Del Rio T."/>
            <person name="Copeland A."/>
            <person name="Cheng J.F."/>
            <person name="Meincke L."/>
            <person name="Bruce D."/>
            <person name="Goodwin L."/>
            <person name="Pitluck S."/>
            <person name="Ivanova N."/>
            <person name="Mavromatis K."/>
            <person name="Ovchinnikova G."/>
            <person name="Pati A."/>
            <person name="Chen A."/>
            <person name="Palaniappan K."/>
            <person name="Land M."/>
            <person name="Hauser L."/>
            <person name="Chang Y.J."/>
            <person name="Jeffries C.D."/>
            <person name="Detter J.C."/>
            <person name="Brettin T."/>
            <person name="Rohde M."/>
            <person name="Goker M."/>
            <person name="Bristow J."/>
            <person name="Eisen J.A."/>
            <person name="Markowitz V."/>
            <person name="Hugenholtz P."/>
            <person name="Kyrpides N.C."/>
            <person name="Klenk H.P."/>
            <person name="Chen F."/>
        </authorList>
    </citation>
    <scope>NUCLEOTIDE SEQUENCE [LARGE SCALE GENOMIC DNA]</scope>
    <source>
        <strain evidence="13">ATCC 700099 / DSM 44233 / CIP 104796 / JCM 9543 / NBRC 105858 / Y-104</strain>
    </source>
</reference>
<evidence type="ECO:0000256" key="5">
    <source>
        <dbReference type="ARBA" id="ARBA00022927"/>
    </source>
</evidence>
<evidence type="ECO:0000256" key="4">
    <source>
        <dbReference type="ARBA" id="ARBA00022692"/>
    </source>
</evidence>
<name>C8XJ72_NAKMY</name>
<dbReference type="GO" id="GO:0033281">
    <property type="term" value="C:TAT protein transport complex"/>
    <property type="evidence" value="ECO:0007669"/>
    <property type="project" value="UniProtKB-UniRule"/>
</dbReference>
<feature type="region of interest" description="Disordered" evidence="10">
    <location>
        <begin position="120"/>
        <end position="168"/>
    </location>
</feature>
<evidence type="ECO:0000256" key="9">
    <source>
        <dbReference type="HAMAP-Rule" id="MF_00237"/>
    </source>
</evidence>
<keyword evidence="7 9" id="KW-0811">Translocation</keyword>
<comment type="function">
    <text evidence="9">Part of the twin-arginine translocation (Tat) system that transports large folded proteins containing a characteristic twin-arginine motif in their signal peptide across membranes. Together with TatC, TatB is part of a receptor directly interacting with Tat signal peptides. TatB may form an oligomeric binding site that transiently accommodates folded Tat precursor proteins before their translocation.</text>
</comment>
<evidence type="ECO:0000256" key="11">
    <source>
        <dbReference type="SAM" id="Phobius"/>
    </source>
</evidence>
<keyword evidence="3 9" id="KW-1003">Cell membrane</keyword>
<feature type="compositionally biased region" description="Low complexity" evidence="10">
    <location>
        <begin position="120"/>
        <end position="154"/>
    </location>
</feature>
<dbReference type="STRING" id="479431.Namu_2159"/>
<comment type="subunit">
    <text evidence="9">The Tat system comprises two distinct complexes: a TatABC complex, containing multiple copies of TatA, TatB and TatC subunits, and a separate TatA complex, containing only TatA subunits. Substrates initially bind to the TatABC complex, which probably triggers association of the separate TatA complex to form the active translocon.</text>
</comment>
<dbReference type="RefSeq" id="WP_015747429.1">
    <property type="nucleotide sequence ID" value="NC_013235.1"/>
</dbReference>
<keyword evidence="8 9" id="KW-0472">Membrane</keyword>
<evidence type="ECO:0000313" key="12">
    <source>
        <dbReference type="EMBL" id="ACV78537.1"/>
    </source>
</evidence>
<dbReference type="EMBL" id="CP001737">
    <property type="protein sequence ID" value="ACV78537.1"/>
    <property type="molecule type" value="Genomic_DNA"/>
</dbReference>
<evidence type="ECO:0000256" key="10">
    <source>
        <dbReference type="SAM" id="MobiDB-lite"/>
    </source>
</evidence>
<dbReference type="Pfam" id="PF02416">
    <property type="entry name" value="TatA_B_E"/>
    <property type="match status" value="1"/>
</dbReference>